<name>A0A7W6EBY8_9HYPH</name>
<dbReference type="Pfam" id="PF00563">
    <property type="entry name" value="EAL"/>
    <property type="match status" value="1"/>
</dbReference>
<dbReference type="InterPro" id="IPR000160">
    <property type="entry name" value="GGDEF_dom"/>
</dbReference>
<evidence type="ECO:0000256" key="1">
    <source>
        <dbReference type="SAM" id="SignalP"/>
    </source>
</evidence>
<dbReference type="CDD" id="cd01949">
    <property type="entry name" value="GGDEF"/>
    <property type="match status" value="1"/>
</dbReference>
<dbReference type="PROSITE" id="PS50883">
    <property type="entry name" value="EAL"/>
    <property type="match status" value="1"/>
</dbReference>
<keyword evidence="5" id="KW-1185">Reference proteome</keyword>
<feature type="signal peptide" evidence="1">
    <location>
        <begin position="1"/>
        <end position="22"/>
    </location>
</feature>
<dbReference type="PANTHER" id="PTHR44757:SF2">
    <property type="entry name" value="BIOFILM ARCHITECTURE MAINTENANCE PROTEIN MBAA"/>
    <property type="match status" value="1"/>
</dbReference>
<accession>A0A7W6EBY8</accession>
<dbReference type="PANTHER" id="PTHR44757">
    <property type="entry name" value="DIGUANYLATE CYCLASE DGCP"/>
    <property type="match status" value="1"/>
</dbReference>
<dbReference type="InterPro" id="IPR029787">
    <property type="entry name" value="Nucleotide_cyclase"/>
</dbReference>
<dbReference type="InterPro" id="IPR052155">
    <property type="entry name" value="Biofilm_reg_signaling"/>
</dbReference>
<dbReference type="Gene3D" id="3.30.70.270">
    <property type="match status" value="1"/>
</dbReference>
<dbReference type="InterPro" id="IPR035965">
    <property type="entry name" value="PAS-like_dom_sf"/>
</dbReference>
<dbReference type="RefSeq" id="WP_183197071.1">
    <property type="nucleotide sequence ID" value="NZ_JACIEK010000001.1"/>
</dbReference>
<dbReference type="InterPro" id="IPR043128">
    <property type="entry name" value="Rev_trsase/Diguanyl_cyclase"/>
</dbReference>
<proteinExistence type="predicted"/>
<dbReference type="Pfam" id="PF00990">
    <property type="entry name" value="GGDEF"/>
    <property type="match status" value="1"/>
</dbReference>
<feature type="domain" description="GGDEF" evidence="3">
    <location>
        <begin position="403"/>
        <end position="541"/>
    </location>
</feature>
<dbReference type="SMART" id="SM00267">
    <property type="entry name" value="GGDEF"/>
    <property type="match status" value="1"/>
</dbReference>
<dbReference type="AlphaFoldDB" id="A0A7W6EBY8"/>
<dbReference type="SUPFAM" id="SSF55073">
    <property type="entry name" value="Nucleotide cyclase"/>
    <property type="match status" value="1"/>
</dbReference>
<keyword evidence="1" id="KW-0732">Signal</keyword>
<evidence type="ECO:0000259" key="3">
    <source>
        <dbReference type="PROSITE" id="PS50887"/>
    </source>
</evidence>
<dbReference type="SUPFAM" id="SSF141868">
    <property type="entry name" value="EAL domain-like"/>
    <property type="match status" value="1"/>
</dbReference>
<evidence type="ECO:0000313" key="4">
    <source>
        <dbReference type="EMBL" id="MBB3996432.1"/>
    </source>
</evidence>
<dbReference type="CDD" id="cd01948">
    <property type="entry name" value="EAL"/>
    <property type="match status" value="1"/>
</dbReference>
<dbReference type="InterPro" id="IPR035919">
    <property type="entry name" value="EAL_sf"/>
</dbReference>
<protein>
    <submittedName>
        <fullName evidence="4">Diguanylate cyclase (GGDEF)-like protein</fullName>
    </submittedName>
</protein>
<feature type="chain" id="PRO_5031127151" evidence="1">
    <location>
        <begin position="23"/>
        <end position="822"/>
    </location>
</feature>
<dbReference type="Proteomes" id="UP000542776">
    <property type="component" value="Unassembled WGS sequence"/>
</dbReference>
<dbReference type="Gene3D" id="3.30.450.20">
    <property type="entry name" value="PAS domain"/>
    <property type="match status" value="1"/>
</dbReference>
<sequence>MSIKLKLLCSAVLLAIVATTFAVMVHVRNEDVRSAVEAVFQNGVDPLDRLTVASAKATDLENRFLAKSTPAGVVGPIGASDGAELLAGLSEILGELRQSALEVPEGPSSRRLSELAYALNRLRVAEGDVTHRLVRRELSTIVDEFDTAANALRADIMALRQRSVDHGQSVDQLVWTGLGIGSLVGLLVFMALGRSIGRSIRNAAAALTRVGDPSADPPVRPNVDPMDDLANAIRFVEASISDRDNVAARLRKETHRRLESELHSQRQRFENALDNMTQAFCLVGDDLTVLAANDAFVRMFPGIAAGSRAETVRRHADLAAILASDDPEMQVHQLRSGRHLQVRRHDSGGERGTILIFDDITEQVAARGELERLSRQDPLTGLSNRSMFYEHLNGMMAQDLVDDEIAVIAIDIADFNSVNTTLGHMAGDDLLRQVGERLAALVRPGDLVARLDGDEFGIVQRLKGQPDAGHHLCRMIAEDLQKRPVTVAGRPLGVRVAIGMVPLAKADRAAGRDAHAVMQDCELALYQAKADTGSKLRLYAPGIREEMEESQRLVSDLRDALDRDEFELYFQPIVNLPQRAISGFEALVRWNSPTRGQVSPGLFIPVMEANGLIVRLGRFVMRDACRQAARWPSNLSLSINLSPAQFKSADLVGDIRKSIETSGIDPRRLQLEVTESLFLDEADAILETLVQLRRLGLLVSMDDFGTGYSSLGYLSRFPFDRIKIDQSFVRDMSRSENIAIVRAVQGLGAAMGMTVVAEGVETAEQLAMLEAEGCTDMQGFLFSRPRPASDLAKMLVEVRNGFASGAYAVSSPQVAVAAGEPA</sequence>
<dbReference type="SUPFAM" id="SSF55785">
    <property type="entry name" value="PYP-like sensor domain (PAS domain)"/>
    <property type="match status" value="1"/>
</dbReference>
<evidence type="ECO:0000313" key="5">
    <source>
        <dbReference type="Proteomes" id="UP000542776"/>
    </source>
</evidence>
<dbReference type="InterPro" id="IPR001633">
    <property type="entry name" value="EAL_dom"/>
</dbReference>
<dbReference type="Gene3D" id="3.20.20.450">
    <property type="entry name" value="EAL domain"/>
    <property type="match status" value="1"/>
</dbReference>
<dbReference type="EMBL" id="JACIEK010000001">
    <property type="protein sequence ID" value="MBB3996432.1"/>
    <property type="molecule type" value="Genomic_DNA"/>
</dbReference>
<dbReference type="SMART" id="SM00052">
    <property type="entry name" value="EAL"/>
    <property type="match status" value="1"/>
</dbReference>
<gene>
    <name evidence="4" type="ORF">GGR04_000253</name>
</gene>
<dbReference type="PROSITE" id="PS50887">
    <property type="entry name" value="GGDEF"/>
    <property type="match status" value="1"/>
</dbReference>
<organism evidence="4 5">
    <name type="scientific">Aureimonas pseudogalii</name>
    <dbReference type="NCBI Taxonomy" id="1744844"/>
    <lineage>
        <taxon>Bacteria</taxon>
        <taxon>Pseudomonadati</taxon>
        <taxon>Pseudomonadota</taxon>
        <taxon>Alphaproteobacteria</taxon>
        <taxon>Hyphomicrobiales</taxon>
        <taxon>Aurantimonadaceae</taxon>
        <taxon>Aureimonas</taxon>
    </lineage>
</organism>
<comment type="caution">
    <text evidence="4">The sequence shown here is derived from an EMBL/GenBank/DDBJ whole genome shotgun (WGS) entry which is preliminary data.</text>
</comment>
<feature type="domain" description="EAL" evidence="2">
    <location>
        <begin position="550"/>
        <end position="799"/>
    </location>
</feature>
<dbReference type="NCBIfam" id="TIGR00254">
    <property type="entry name" value="GGDEF"/>
    <property type="match status" value="1"/>
</dbReference>
<reference evidence="4 5" key="1">
    <citation type="submission" date="2020-08" db="EMBL/GenBank/DDBJ databases">
        <title>Genomic Encyclopedia of Type Strains, Phase IV (KMG-IV): sequencing the most valuable type-strain genomes for metagenomic binning, comparative biology and taxonomic classification.</title>
        <authorList>
            <person name="Goeker M."/>
        </authorList>
    </citation>
    <scope>NUCLEOTIDE SEQUENCE [LARGE SCALE GENOMIC DNA]</scope>
    <source>
        <strain evidence="4 5">DSM 102238</strain>
    </source>
</reference>
<evidence type="ECO:0000259" key="2">
    <source>
        <dbReference type="PROSITE" id="PS50883"/>
    </source>
</evidence>